<dbReference type="GO" id="GO:0020037">
    <property type="term" value="F:heme binding"/>
    <property type="evidence" value="ECO:0007669"/>
    <property type="project" value="InterPro"/>
</dbReference>
<protein>
    <recommendedName>
        <fullName evidence="15">Cytochrome P450</fullName>
    </recommendedName>
</protein>
<dbReference type="Pfam" id="PF00067">
    <property type="entry name" value="p450"/>
    <property type="match status" value="1"/>
</dbReference>
<evidence type="ECO:0000256" key="5">
    <source>
        <dbReference type="ARBA" id="ARBA00022617"/>
    </source>
</evidence>
<evidence type="ECO:0000256" key="4">
    <source>
        <dbReference type="ARBA" id="ARBA00010617"/>
    </source>
</evidence>
<keyword evidence="9" id="KW-0560">Oxidoreductase</keyword>
<dbReference type="GO" id="GO:0004497">
    <property type="term" value="F:monooxygenase activity"/>
    <property type="evidence" value="ECO:0007669"/>
    <property type="project" value="UniProtKB-KW"/>
</dbReference>
<evidence type="ECO:0000256" key="1">
    <source>
        <dbReference type="ARBA" id="ARBA00001971"/>
    </source>
</evidence>
<organism evidence="13 14">
    <name type="scientific">Pisolithus tinctorius Marx 270</name>
    <dbReference type="NCBI Taxonomy" id="870435"/>
    <lineage>
        <taxon>Eukaryota</taxon>
        <taxon>Fungi</taxon>
        <taxon>Dikarya</taxon>
        <taxon>Basidiomycota</taxon>
        <taxon>Agaricomycotina</taxon>
        <taxon>Agaricomycetes</taxon>
        <taxon>Agaricomycetidae</taxon>
        <taxon>Boletales</taxon>
        <taxon>Sclerodermatineae</taxon>
        <taxon>Pisolithaceae</taxon>
        <taxon>Pisolithus</taxon>
    </lineage>
</organism>
<dbReference type="InterPro" id="IPR036396">
    <property type="entry name" value="Cyt_P450_sf"/>
</dbReference>
<dbReference type="AlphaFoldDB" id="A0A0C3NAE6"/>
<evidence type="ECO:0008006" key="15">
    <source>
        <dbReference type="Google" id="ProtNLM"/>
    </source>
</evidence>
<dbReference type="STRING" id="870435.A0A0C3NAE6"/>
<dbReference type="InterPro" id="IPR001128">
    <property type="entry name" value="Cyt_P450"/>
</dbReference>
<evidence type="ECO:0000256" key="6">
    <source>
        <dbReference type="ARBA" id="ARBA00022692"/>
    </source>
</evidence>
<evidence type="ECO:0000256" key="7">
    <source>
        <dbReference type="ARBA" id="ARBA00022723"/>
    </source>
</evidence>
<evidence type="ECO:0000256" key="12">
    <source>
        <dbReference type="ARBA" id="ARBA00023136"/>
    </source>
</evidence>
<reference evidence="14" key="2">
    <citation type="submission" date="2015-01" db="EMBL/GenBank/DDBJ databases">
        <title>Evolutionary Origins and Diversification of the Mycorrhizal Mutualists.</title>
        <authorList>
            <consortium name="DOE Joint Genome Institute"/>
            <consortium name="Mycorrhizal Genomics Consortium"/>
            <person name="Kohler A."/>
            <person name="Kuo A."/>
            <person name="Nagy L.G."/>
            <person name="Floudas D."/>
            <person name="Copeland A."/>
            <person name="Barry K.W."/>
            <person name="Cichocki N."/>
            <person name="Veneault-Fourrey C."/>
            <person name="LaButti K."/>
            <person name="Lindquist E.A."/>
            <person name="Lipzen A."/>
            <person name="Lundell T."/>
            <person name="Morin E."/>
            <person name="Murat C."/>
            <person name="Riley R."/>
            <person name="Ohm R."/>
            <person name="Sun H."/>
            <person name="Tunlid A."/>
            <person name="Henrissat B."/>
            <person name="Grigoriev I.V."/>
            <person name="Hibbett D.S."/>
            <person name="Martin F."/>
        </authorList>
    </citation>
    <scope>NUCLEOTIDE SEQUENCE [LARGE SCALE GENOMIC DNA]</scope>
    <source>
        <strain evidence="14">Marx 270</strain>
    </source>
</reference>
<dbReference type="PANTHER" id="PTHR24305:SF166">
    <property type="entry name" value="CYTOCHROME P450 12A4, MITOCHONDRIAL-RELATED"/>
    <property type="match status" value="1"/>
</dbReference>
<evidence type="ECO:0000313" key="13">
    <source>
        <dbReference type="EMBL" id="KIN92875.1"/>
    </source>
</evidence>
<reference evidence="13 14" key="1">
    <citation type="submission" date="2014-04" db="EMBL/GenBank/DDBJ databases">
        <authorList>
            <consortium name="DOE Joint Genome Institute"/>
            <person name="Kuo A."/>
            <person name="Kohler A."/>
            <person name="Costa M.D."/>
            <person name="Nagy L.G."/>
            <person name="Floudas D."/>
            <person name="Copeland A."/>
            <person name="Barry K.W."/>
            <person name="Cichocki N."/>
            <person name="Veneault-Fourrey C."/>
            <person name="LaButti K."/>
            <person name="Lindquist E.A."/>
            <person name="Lipzen A."/>
            <person name="Lundell T."/>
            <person name="Morin E."/>
            <person name="Murat C."/>
            <person name="Sun H."/>
            <person name="Tunlid A."/>
            <person name="Henrissat B."/>
            <person name="Grigoriev I.V."/>
            <person name="Hibbett D.S."/>
            <person name="Martin F."/>
            <person name="Nordberg H.P."/>
            <person name="Cantor M.N."/>
            <person name="Hua S.X."/>
        </authorList>
    </citation>
    <scope>NUCLEOTIDE SEQUENCE [LARGE SCALE GENOMIC DNA]</scope>
    <source>
        <strain evidence="13 14">Marx 270</strain>
    </source>
</reference>
<evidence type="ECO:0000256" key="2">
    <source>
        <dbReference type="ARBA" id="ARBA00004370"/>
    </source>
</evidence>
<evidence type="ECO:0000256" key="10">
    <source>
        <dbReference type="ARBA" id="ARBA00023004"/>
    </source>
</evidence>
<keyword evidence="11" id="KW-0503">Monooxygenase</keyword>
<gene>
    <name evidence="13" type="ORF">M404DRAFT_1009313</name>
</gene>
<evidence type="ECO:0000256" key="3">
    <source>
        <dbReference type="ARBA" id="ARBA00004721"/>
    </source>
</evidence>
<evidence type="ECO:0000256" key="11">
    <source>
        <dbReference type="ARBA" id="ARBA00023033"/>
    </source>
</evidence>
<sequence>MAYTVAIVKEVFRYHCTLPHAYRVAAKEDVVPLAKPIRTEAGLPMEEIRVPQGTRIVGSIAGYNRNPDVWGDDADAFNPDRWMKDDEKEVITVGVYANLLTFWGGPRACIGWRLAVIETQVFLIEIISRFEVSLSEKATRIRREACGVVAPTVEGEVENGVQLPLVISLAQQ</sequence>
<dbReference type="InParanoid" id="A0A0C3NAE6"/>
<comment type="pathway">
    <text evidence="3">Secondary metabolite biosynthesis; terpenoid biosynthesis.</text>
</comment>
<keyword evidence="6" id="KW-0812">Transmembrane</keyword>
<keyword evidence="7" id="KW-0479">Metal-binding</keyword>
<dbReference type="OrthoDB" id="1470350at2759"/>
<accession>A0A0C3NAE6</accession>
<dbReference type="PANTHER" id="PTHR24305">
    <property type="entry name" value="CYTOCHROME P450"/>
    <property type="match status" value="1"/>
</dbReference>
<comment type="subcellular location">
    <subcellularLocation>
        <location evidence="2">Membrane</location>
    </subcellularLocation>
</comment>
<dbReference type="Gene3D" id="1.10.630.10">
    <property type="entry name" value="Cytochrome P450"/>
    <property type="match status" value="1"/>
</dbReference>
<keyword evidence="5" id="KW-0349">Heme</keyword>
<comment type="cofactor">
    <cofactor evidence="1">
        <name>heme</name>
        <dbReference type="ChEBI" id="CHEBI:30413"/>
    </cofactor>
</comment>
<dbReference type="GO" id="GO:0005506">
    <property type="term" value="F:iron ion binding"/>
    <property type="evidence" value="ECO:0007669"/>
    <property type="project" value="InterPro"/>
</dbReference>
<proteinExistence type="inferred from homology"/>
<dbReference type="InterPro" id="IPR050121">
    <property type="entry name" value="Cytochrome_P450_monoxygenase"/>
</dbReference>
<comment type="similarity">
    <text evidence="4">Belongs to the cytochrome P450 family.</text>
</comment>
<dbReference type="HOGENOM" id="CLU_001570_5_11_1"/>
<dbReference type="SUPFAM" id="SSF48264">
    <property type="entry name" value="Cytochrome P450"/>
    <property type="match status" value="1"/>
</dbReference>
<evidence type="ECO:0000256" key="8">
    <source>
        <dbReference type="ARBA" id="ARBA00022989"/>
    </source>
</evidence>
<evidence type="ECO:0000256" key="9">
    <source>
        <dbReference type="ARBA" id="ARBA00023002"/>
    </source>
</evidence>
<dbReference type="EMBL" id="KN832320">
    <property type="protein sequence ID" value="KIN92875.1"/>
    <property type="molecule type" value="Genomic_DNA"/>
</dbReference>
<keyword evidence="8" id="KW-1133">Transmembrane helix</keyword>
<keyword evidence="14" id="KW-1185">Reference proteome</keyword>
<keyword evidence="10" id="KW-0408">Iron</keyword>
<name>A0A0C3NAE6_PISTI</name>
<keyword evidence="12" id="KW-0472">Membrane</keyword>
<evidence type="ECO:0000313" key="14">
    <source>
        <dbReference type="Proteomes" id="UP000054217"/>
    </source>
</evidence>
<dbReference type="GO" id="GO:0016020">
    <property type="term" value="C:membrane"/>
    <property type="evidence" value="ECO:0007669"/>
    <property type="project" value="UniProtKB-SubCell"/>
</dbReference>
<dbReference type="GO" id="GO:0016705">
    <property type="term" value="F:oxidoreductase activity, acting on paired donors, with incorporation or reduction of molecular oxygen"/>
    <property type="evidence" value="ECO:0007669"/>
    <property type="project" value="InterPro"/>
</dbReference>
<dbReference type="Proteomes" id="UP000054217">
    <property type="component" value="Unassembled WGS sequence"/>
</dbReference>